<dbReference type="SUPFAM" id="SSF52980">
    <property type="entry name" value="Restriction endonuclease-like"/>
    <property type="match status" value="1"/>
</dbReference>
<accession>A0ABQ6JHH0</accession>
<reference evidence="3" key="1">
    <citation type="journal article" date="2019" name="Int. J. Syst. Evol. Microbiol.">
        <title>The Global Catalogue of Microorganisms (GCM) 10K type strain sequencing project: providing services to taxonomists for standard genome sequencing and annotation.</title>
        <authorList>
            <consortium name="The Broad Institute Genomics Platform"/>
            <consortium name="The Broad Institute Genome Sequencing Center for Infectious Disease"/>
            <person name="Wu L."/>
            <person name="Ma J."/>
        </authorList>
    </citation>
    <scope>NUCLEOTIDE SEQUENCE [LARGE SCALE GENOMIC DNA]</scope>
    <source>
        <strain evidence="3">NBRC 108730</strain>
    </source>
</reference>
<dbReference type="Pfam" id="PF04480">
    <property type="entry name" value="DUF559"/>
    <property type="match status" value="1"/>
</dbReference>
<evidence type="ECO:0000313" key="3">
    <source>
        <dbReference type="Proteomes" id="UP001157017"/>
    </source>
</evidence>
<dbReference type="Gene3D" id="3.40.960.10">
    <property type="entry name" value="VSR Endonuclease"/>
    <property type="match status" value="1"/>
</dbReference>
<feature type="domain" description="DUF559" evidence="1">
    <location>
        <begin position="102"/>
        <end position="162"/>
    </location>
</feature>
<evidence type="ECO:0000313" key="2">
    <source>
        <dbReference type="EMBL" id="GMA87187.1"/>
    </source>
</evidence>
<proteinExistence type="predicted"/>
<dbReference type="InterPro" id="IPR007569">
    <property type="entry name" value="DUF559"/>
</dbReference>
<organism evidence="2 3">
    <name type="scientific">Angustibacter aerolatus</name>
    <dbReference type="NCBI Taxonomy" id="1162965"/>
    <lineage>
        <taxon>Bacteria</taxon>
        <taxon>Bacillati</taxon>
        <taxon>Actinomycetota</taxon>
        <taxon>Actinomycetes</taxon>
        <taxon>Kineosporiales</taxon>
        <taxon>Kineosporiaceae</taxon>
    </lineage>
</organism>
<evidence type="ECO:0000259" key="1">
    <source>
        <dbReference type="Pfam" id="PF04480"/>
    </source>
</evidence>
<name>A0ABQ6JHH0_9ACTN</name>
<comment type="caution">
    <text evidence="2">The sequence shown here is derived from an EMBL/GenBank/DDBJ whole genome shotgun (WGS) entry which is preliminary data.</text>
</comment>
<protein>
    <recommendedName>
        <fullName evidence="1">DUF559 domain-containing protein</fullName>
    </recommendedName>
</protein>
<dbReference type="InterPro" id="IPR011335">
    <property type="entry name" value="Restrct_endonuc-II-like"/>
</dbReference>
<keyword evidence="3" id="KW-1185">Reference proteome</keyword>
<dbReference type="EMBL" id="BSUZ01000001">
    <property type="protein sequence ID" value="GMA87187.1"/>
    <property type="molecule type" value="Genomic_DNA"/>
</dbReference>
<dbReference type="Proteomes" id="UP001157017">
    <property type="component" value="Unassembled WGS sequence"/>
</dbReference>
<gene>
    <name evidence="2" type="ORF">GCM10025868_24370</name>
</gene>
<sequence length="196" mass="22097">MLVPAWLWLSLAERLPLDDLVVAADAAWRLGDLSREGLRPPVGVAVGRRWVTRARQALDLMEPGVDSPMETRLRLLVLRSGLPRPTVHAPVTVLSGQVLHPDLVFERHLTVVEYEGDHHRTDRSQWQHDLWRYAALEAAGWTVVRFTADDVLRHPQRAVSHLRGVLARRPSHAEMRAVVAQTDVWSTTTRISATEG</sequence>